<dbReference type="OrthoDB" id="9179585at2"/>
<dbReference type="InterPro" id="IPR011006">
    <property type="entry name" value="CheY-like_superfamily"/>
</dbReference>
<evidence type="ECO:0000256" key="2">
    <source>
        <dbReference type="PROSITE-ProRule" id="PRU00169"/>
    </source>
</evidence>
<dbReference type="PROSITE" id="PS50110">
    <property type="entry name" value="RESPONSE_REGULATORY"/>
    <property type="match status" value="1"/>
</dbReference>
<dbReference type="CDD" id="cd00156">
    <property type="entry name" value="REC"/>
    <property type="match status" value="1"/>
</dbReference>
<gene>
    <name evidence="4" type="ORF">SAMN05421829_12023</name>
</gene>
<dbReference type="STRING" id="34027.SAMN05421829_12023"/>
<dbReference type="RefSeq" id="WP_076604127.1">
    <property type="nucleotide sequence ID" value="NZ_FTMD01000020.1"/>
</dbReference>
<dbReference type="InterPro" id="IPR001789">
    <property type="entry name" value="Sig_transdc_resp-reg_receiver"/>
</dbReference>
<keyword evidence="1 2" id="KW-0597">Phosphoprotein</keyword>
<dbReference type="Pfam" id="PF00072">
    <property type="entry name" value="Response_reg"/>
    <property type="match status" value="1"/>
</dbReference>
<evidence type="ECO:0000259" key="3">
    <source>
        <dbReference type="PROSITE" id="PS50110"/>
    </source>
</evidence>
<dbReference type="SMART" id="SM00448">
    <property type="entry name" value="REC"/>
    <property type="match status" value="1"/>
</dbReference>
<feature type="domain" description="Response regulatory" evidence="3">
    <location>
        <begin position="6"/>
        <end position="120"/>
    </location>
</feature>
<dbReference type="InterPro" id="IPR050595">
    <property type="entry name" value="Bact_response_regulator"/>
</dbReference>
<dbReference type="GO" id="GO:0000160">
    <property type="term" value="P:phosphorelay signal transduction system"/>
    <property type="evidence" value="ECO:0007669"/>
    <property type="project" value="InterPro"/>
</dbReference>
<dbReference type="SUPFAM" id="SSF52172">
    <property type="entry name" value="CheY-like"/>
    <property type="match status" value="1"/>
</dbReference>
<proteinExistence type="predicted"/>
<evidence type="ECO:0000256" key="1">
    <source>
        <dbReference type="ARBA" id="ARBA00022553"/>
    </source>
</evidence>
<dbReference type="EMBL" id="FTMD01000020">
    <property type="protein sequence ID" value="SIR55796.1"/>
    <property type="molecule type" value="Genomic_DNA"/>
</dbReference>
<accession>A0A1N7BWY0</accession>
<organism evidence="4 5">
    <name type="scientific">Aromatoleum tolulyticum</name>
    <dbReference type="NCBI Taxonomy" id="34027"/>
    <lineage>
        <taxon>Bacteria</taxon>
        <taxon>Pseudomonadati</taxon>
        <taxon>Pseudomonadota</taxon>
        <taxon>Betaproteobacteria</taxon>
        <taxon>Rhodocyclales</taxon>
        <taxon>Rhodocyclaceae</taxon>
        <taxon>Aromatoleum</taxon>
    </lineage>
</organism>
<feature type="modified residue" description="4-aspartylphosphate" evidence="2">
    <location>
        <position position="55"/>
    </location>
</feature>
<dbReference type="Proteomes" id="UP000186819">
    <property type="component" value="Unassembled WGS sequence"/>
</dbReference>
<evidence type="ECO:0000313" key="5">
    <source>
        <dbReference type="Proteomes" id="UP000186819"/>
    </source>
</evidence>
<sequence>MSASRKVLIVEDEDILAENLQAYLQRASCDARVASDGASAIRALDGFVPDVLVLDYRLPDMSGFQVLDAIRMRGATANAVLMTGQPRNEVYDEAVRRGIEHILFKPFPLAELSKVVCSLGPWVPTRVAGGGEQYGAHGLTHADRRQHPSNRFPMRLYDGTWLFADRRHADSCRPLGEGEGEGEQ</sequence>
<name>A0A1N7BWY0_9RHOO</name>
<dbReference type="PANTHER" id="PTHR44591:SF3">
    <property type="entry name" value="RESPONSE REGULATORY DOMAIN-CONTAINING PROTEIN"/>
    <property type="match status" value="1"/>
</dbReference>
<reference evidence="5" key="1">
    <citation type="submission" date="2017-01" db="EMBL/GenBank/DDBJ databases">
        <authorList>
            <person name="Varghese N."/>
            <person name="Submissions S."/>
        </authorList>
    </citation>
    <scope>NUCLEOTIDE SEQUENCE [LARGE SCALE GENOMIC DNA]</scope>
    <source>
        <strain evidence="5">ATCC 51758</strain>
    </source>
</reference>
<evidence type="ECO:0000313" key="4">
    <source>
        <dbReference type="EMBL" id="SIR55796.1"/>
    </source>
</evidence>
<dbReference type="AlphaFoldDB" id="A0A1N7BWY0"/>
<dbReference type="PANTHER" id="PTHR44591">
    <property type="entry name" value="STRESS RESPONSE REGULATOR PROTEIN 1"/>
    <property type="match status" value="1"/>
</dbReference>
<keyword evidence="5" id="KW-1185">Reference proteome</keyword>
<protein>
    <submittedName>
        <fullName evidence="4">Response regulator receiver domain-containing protein</fullName>
    </submittedName>
</protein>
<dbReference type="Gene3D" id="3.40.50.2300">
    <property type="match status" value="1"/>
</dbReference>